<gene>
    <name evidence="1" type="ORF">GCM10023189_53640</name>
</gene>
<accession>A0ABP8NN77</accession>
<sequence length="137" mass="15869">MMEPKIEQEQLRVVEEYLDSVKSPDSVKHIQGGIFLCEETDKIFPIITLLLEYGYKRFGGSDHRDKVNYETVYKRSKGDPTLTRDIAVNSPDMLRHLITDYRTEANTRAIEDLFSKKLADMTGYEFQAYARMIGLIP</sequence>
<proteinExistence type="predicted"/>
<name>A0ABP8NN77_9BACT</name>
<evidence type="ECO:0000313" key="1">
    <source>
        <dbReference type="EMBL" id="GAA4468390.1"/>
    </source>
</evidence>
<comment type="caution">
    <text evidence="1">The sequence shown here is derived from an EMBL/GenBank/DDBJ whole genome shotgun (WGS) entry which is preliminary data.</text>
</comment>
<reference evidence="2" key="1">
    <citation type="journal article" date="2019" name="Int. J. Syst. Evol. Microbiol.">
        <title>The Global Catalogue of Microorganisms (GCM) 10K type strain sequencing project: providing services to taxonomists for standard genome sequencing and annotation.</title>
        <authorList>
            <consortium name="The Broad Institute Genomics Platform"/>
            <consortium name="The Broad Institute Genome Sequencing Center for Infectious Disease"/>
            <person name="Wu L."/>
            <person name="Ma J."/>
        </authorList>
    </citation>
    <scope>NUCLEOTIDE SEQUENCE [LARGE SCALE GENOMIC DNA]</scope>
    <source>
        <strain evidence="2">JCM 17927</strain>
    </source>
</reference>
<dbReference type="Proteomes" id="UP001501175">
    <property type="component" value="Unassembled WGS sequence"/>
</dbReference>
<dbReference type="RefSeq" id="WP_345248951.1">
    <property type="nucleotide sequence ID" value="NZ_BAABHD010000083.1"/>
</dbReference>
<protein>
    <submittedName>
        <fullName evidence="1">Uncharacterized protein</fullName>
    </submittedName>
</protein>
<keyword evidence="2" id="KW-1185">Reference proteome</keyword>
<organism evidence="1 2">
    <name type="scientific">Nibrella saemangeumensis</name>
    <dbReference type="NCBI Taxonomy" id="1084526"/>
    <lineage>
        <taxon>Bacteria</taxon>
        <taxon>Pseudomonadati</taxon>
        <taxon>Bacteroidota</taxon>
        <taxon>Cytophagia</taxon>
        <taxon>Cytophagales</taxon>
        <taxon>Spirosomataceae</taxon>
        <taxon>Nibrella</taxon>
    </lineage>
</organism>
<dbReference type="EMBL" id="BAABHD010000083">
    <property type="protein sequence ID" value="GAA4468390.1"/>
    <property type="molecule type" value="Genomic_DNA"/>
</dbReference>
<evidence type="ECO:0000313" key="2">
    <source>
        <dbReference type="Proteomes" id="UP001501175"/>
    </source>
</evidence>